<evidence type="ECO:0000256" key="1">
    <source>
        <dbReference type="SAM" id="Coils"/>
    </source>
</evidence>
<comment type="caution">
    <text evidence="3">The sequence shown here is derived from an EMBL/GenBank/DDBJ whole genome shotgun (WGS) entry which is preliminary data.</text>
</comment>
<dbReference type="InterPro" id="IPR040090">
    <property type="entry name" value="TXNDC16"/>
</dbReference>
<accession>A0A6V7W3P7</accession>
<dbReference type="EMBL" id="CAJEWN010000411">
    <property type="protein sequence ID" value="CAD2181807.1"/>
    <property type="molecule type" value="Genomic_DNA"/>
</dbReference>
<reference evidence="3 4" key="1">
    <citation type="submission" date="2020-08" db="EMBL/GenBank/DDBJ databases">
        <authorList>
            <person name="Koutsovoulos G."/>
            <person name="Danchin GJ E."/>
        </authorList>
    </citation>
    <scope>NUCLEOTIDE SEQUENCE [LARGE SCALE GENOMIC DNA]</scope>
</reference>
<protein>
    <submittedName>
        <fullName evidence="3">Uncharacterized protein</fullName>
    </submittedName>
</protein>
<evidence type="ECO:0000256" key="2">
    <source>
        <dbReference type="SAM" id="Phobius"/>
    </source>
</evidence>
<feature type="transmembrane region" description="Helical" evidence="2">
    <location>
        <begin position="21"/>
        <end position="37"/>
    </location>
</feature>
<feature type="coiled-coil region" evidence="1">
    <location>
        <begin position="199"/>
        <end position="226"/>
    </location>
</feature>
<proteinExistence type="predicted"/>
<dbReference type="AlphaFoldDB" id="A0A6V7W3P7"/>
<gene>
    <name evidence="3" type="ORF">MENT_LOCUS33970</name>
</gene>
<keyword evidence="2" id="KW-1133">Transmembrane helix</keyword>
<name>A0A6V7W3P7_MELEN</name>
<keyword evidence="2" id="KW-0472">Membrane</keyword>
<keyword evidence="2" id="KW-0812">Transmembrane</keyword>
<organism evidence="3 4">
    <name type="scientific">Meloidogyne enterolobii</name>
    <name type="common">Root-knot nematode worm</name>
    <name type="synonym">Meloidogyne mayaguensis</name>
    <dbReference type="NCBI Taxonomy" id="390850"/>
    <lineage>
        <taxon>Eukaryota</taxon>
        <taxon>Metazoa</taxon>
        <taxon>Ecdysozoa</taxon>
        <taxon>Nematoda</taxon>
        <taxon>Chromadorea</taxon>
        <taxon>Rhabditida</taxon>
        <taxon>Tylenchina</taxon>
        <taxon>Tylenchomorpha</taxon>
        <taxon>Tylenchoidea</taxon>
        <taxon>Meloidogynidae</taxon>
        <taxon>Meloidogyninae</taxon>
        <taxon>Meloidogyne</taxon>
    </lineage>
</organism>
<evidence type="ECO:0000313" key="3">
    <source>
        <dbReference type="EMBL" id="CAD2181807.1"/>
    </source>
</evidence>
<keyword evidence="1" id="KW-0175">Coiled coil</keyword>
<dbReference type="PANTHER" id="PTHR22699:SF1">
    <property type="entry name" value="THIOREDOXIN DOMAIN-CONTAINING PROTEIN 16"/>
    <property type="match status" value="1"/>
</dbReference>
<dbReference type="Proteomes" id="UP000580250">
    <property type="component" value="Unassembled WGS sequence"/>
</dbReference>
<sequence length="660" mass="75481">MLMNLNRLNIFSSNNKALIKFSILLYYYLFIFHTILAECPRKVEGNNHVGGQPPGLRPASHFIQTTFAFRDLEALDRDFSQAVIFKLSELRPRLRREALLTLDNENLDCGDEQFSIRCSDYPLNKAFHYLIVEDSRTGAAVYSLSRERNWEAVGRNRVEAEGRLEMALLDALSRHSIHSLLEFGAENALPGFVREVGAAEMEQQMRENHKEKLKNKKEKQNRIELRSPFELRMLNLKILAERQPIFDDSAESLAVQGSSFLKHFHGSELVEAIETQTDVENSPAVFVLFWGTEGSLGKHALHLWKRSAYKWKNRINEKLNINREAVFGVVKCDEEGVELCHAFGVLPKQKPQFLAFMDGQRVGQEMGIGDEEFFIDWIRLILMGSLIHIKDVATKNNLMEFGPITMGIFRDEQQAEFKSYRRVAVLLAGRYQLAYKLDKSLDVPRLSTFSRSLEGNSEEITHIGAFNANSILQHITRESMPLVLDIGNGFTTDLVIRPEPTLFLIYNSNYKTSPELRTLFSLLPNKLGNKLKSNIKLVELDKAHSLPLEGLLIELGLSNKKEFKETAVFCVLLVSSIHCVPVPTVEWFRDEFTNNIVELLGHAFLKASDNNEKITDGSWQRFFPHKIDFENKPHPLMQLQLEQINKIFGGQQIKIKTGTD</sequence>
<dbReference type="PANTHER" id="PTHR22699">
    <property type="entry name" value="THIOREDOXIN DOMAIN-CONTAINING PROTEIN 16"/>
    <property type="match status" value="1"/>
</dbReference>
<evidence type="ECO:0000313" key="4">
    <source>
        <dbReference type="Proteomes" id="UP000580250"/>
    </source>
</evidence>
<dbReference type="OrthoDB" id="5856593at2759"/>